<dbReference type="AlphaFoldDB" id="A0A1S3HHE6"/>
<dbReference type="PANTHER" id="PTHR13675:SF0">
    <property type="entry name" value="LYR MOTIF-CONTAINING PROTEIN 2"/>
    <property type="match status" value="1"/>
</dbReference>
<comment type="function">
    <text evidence="6">Involved in efficient integration of the N-module into mitochondrial respiratory chain complex I.</text>
</comment>
<dbReference type="OrthoDB" id="74240at2759"/>
<dbReference type="InterPro" id="IPR045293">
    <property type="entry name" value="Complex1_LYR_LYRM2"/>
</dbReference>
<evidence type="ECO:0000256" key="3">
    <source>
        <dbReference type="ARBA" id="ARBA00022946"/>
    </source>
</evidence>
<keyword evidence="3" id="KW-0809">Transit peptide</keyword>
<dbReference type="RefSeq" id="XP_013384926.1">
    <property type="nucleotide sequence ID" value="XM_013529472.2"/>
</dbReference>
<evidence type="ECO:0000256" key="4">
    <source>
        <dbReference type="ARBA" id="ARBA00023128"/>
    </source>
</evidence>
<dbReference type="Pfam" id="PF05347">
    <property type="entry name" value="Complex1_LYR"/>
    <property type="match status" value="1"/>
</dbReference>
<gene>
    <name evidence="9" type="primary">LOC106154917</name>
</gene>
<feature type="domain" description="Complex 1 LYR protein" evidence="7">
    <location>
        <begin position="21"/>
        <end position="78"/>
    </location>
</feature>
<dbReference type="InParanoid" id="A0A1S3HHE6"/>
<dbReference type="KEGG" id="lak:106154917"/>
<organism evidence="8 9">
    <name type="scientific">Lingula anatina</name>
    <name type="common">Brachiopod</name>
    <name type="synonym">Lingula unguis</name>
    <dbReference type="NCBI Taxonomy" id="7574"/>
    <lineage>
        <taxon>Eukaryota</taxon>
        <taxon>Metazoa</taxon>
        <taxon>Spiralia</taxon>
        <taxon>Lophotrochozoa</taxon>
        <taxon>Brachiopoda</taxon>
        <taxon>Linguliformea</taxon>
        <taxon>Lingulata</taxon>
        <taxon>Lingulida</taxon>
        <taxon>Linguloidea</taxon>
        <taxon>Lingulidae</taxon>
        <taxon>Lingula</taxon>
    </lineage>
</organism>
<sequence>MVASKLPEKTLSFSRFLLRAEVLKLYRQFGRTLQCVPDKSHRAELQTWVRTGFKQNIGLEDELAIKMCISQAQKQLKELERMLKLSQVSK</sequence>
<dbReference type="Proteomes" id="UP000085678">
    <property type="component" value="Unplaced"/>
</dbReference>
<evidence type="ECO:0000256" key="5">
    <source>
        <dbReference type="ARBA" id="ARBA00026235"/>
    </source>
</evidence>
<comment type="subcellular location">
    <subcellularLocation>
        <location evidence="1">Mitochondrion</location>
    </subcellularLocation>
</comment>
<evidence type="ECO:0000256" key="6">
    <source>
        <dbReference type="ARBA" id="ARBA00044735"/>
    </source>
</evidence>
<reference evidence="9" key="1">
    <citation type="submission" date="2025-08" db="UniProtKB">
        <authorList>
            <consortium name="RefSeq"/>
        </authorList>
    </citation>
    <scope>IDENTIFICATION</scope>
    <source>
        <tissue evidence="9">Gonads</tissue>
    </source>
</reference>
<dbReference type="FunCoup" id="A0A1S3HHE6">
    <property type="interactions" value="584"/>
</dbReference>
<comment type="similarity">
    <text evidence="2">Belongs to the complex I LYR family.</text>
</comment>
<dbReference type="CDD" id="cd20262">
    <property type="entry name" value="Complex1_LYR_LYRM2"/>
    <property type="match status" value="1"/>
</dbReference>
<keyword evidence="4" id="KW-0496">Mitochondrion</keyword>
<proteinExistence type="inferred from homology"/>
<evidence type="ECO:0000313" key="8">
    <source>
        <dbReference type="Proteomes" id="UP000085678"/>
    </source>
</evidence>
<accession>A0A1S3HHE6</accession>
<dbReference type="PANTHER" id="PTHR13675">
    <property type="entry name" value="LYR MOTIF-CONTAINING PROTEIN 2"/>
    <property type="match status" value="1"/>
</dbReference>
<evidence type="ECO:0000259" key="7">
    <source>
        <dbReference type="Pfam" id="PF05347"/>
    </source>
</evidence>
<evidence type="ECO:0000256" key="2">
    <source>
        <dbReference type="ARBA" id="ARBA00009508"/>
    </source>
</evidence>
<keyword evidence="8" id="KW-1185">Reference proteome</keyword>
<dbReference type="InterPro" id="IPR008011">
    <property type="entry name" value="Complex1_LYR_dom"/>
</dbReference>
<protein>
    <recommendedName>
        <fullName evidence="5">LYR motif-containing protein 2</fullName>
    </recommendedName>
</protein>
<name>A0A1S3HHE6_LINAN</name>
<evidence type="ECO:0000256" key="1">
    <source>
        <dbReference type="ARBA" id="ARBA00004173"/>
    </source>
</evidence>
<evidence type="ECO:0000313" key="9">
    <source>
        <dbReference type="RefSeq" id="XP_013384926.1"/>
    </source>
</evidence>
<dbReference type="GeneID" id="106154917"/>
<dbReference type="GO" id="GO:0005739">
    <property type="term" value="C:mitochondrion"/>
    <property type="evidence" value="ECO:0007669"/>
    <property type="project" value="UniProtKB-SubCell"/>
</dbReference>